<evidence type="ECO:0000256" key="2">
    <source>
        <dbReference type="ARBA" id="ARBA00006843"/>
    </source>
</evidence>
<dbReference type="GO" id="GO:0016020">
    <property type="term" value="C:membrane"/>
    <property type="evidence" value="ECO:0007669"/>
    <property type="project" value="UniProtKB-SubCell"/>
</dbReference>
<dbReference type="InterPro" id="IPR007593">
    <property type="entry name" value="CD225/Dispanin_fam"/>
</dbReference>
<dbReference type="Proteomes" id="UP001165289">
    <property type="component" value="Unassembled WGS sequence"/>
</dbReference>
<name>A0AAV7KFG0_9METZ</name>
<protein>
    <submittedName>
        <fullName evidence="7">Uncharacterized protein</fullName>
    </submittedName>
</protein>
<keyword evidence="8" id="KW-1185">Reference proteome</keyword>
<proteinExistence type="inferred from homology"/>
<evidence type="ECO:0000256" key="3">
    <source>
        <dbReference type="ARBA" id="ARBA00022692"/>
    </source>
</evidence>
<keyword evidence="4 6" id="KW-1133">Transmembrane helix</keyword>
<keyword evidence="5 6" id="KW-0472">Membrane</keyword>
<dbReference type="InterPro" id="IPR051423">
    <property type="entry name" value="CD225/Dispanin"/>
</dbReference>
<comment type="similarity">
    <text evidence="2">Belongs to the CD225/Dispanin family.</text>
</comment>
<evidence type="ECO:0000256" key="1">
    <source>
        <dbReference type="ARBA" id="ARBA00004370"/>
    </source>
</evidence>
<keyword evidence="3 6" id="KW-0812">Transmembrane</keyword>
<comment type="subcellular location">
    <subcellularLocation>
        <location evidence="1">Membrane</location>
    </subcellularLocation>
</comment>
<accession>A0AAV7KFG0</accession>
<dbReference type="PANTHER" id="PTHR14948">
    <property type="entry name" value="NG5"/>
    <property type="match status" value="1"/>
</dbReference>
<dbReference type="AlphaFoldDB" id="A0AAV7KFG0"/>
<organism evidence="7 8">
    <name type="scientific">Oopsacas minuta</name>
    <dbReference type="NCBI Taxonomy" id="111878"/>
    <lineage>
        <taxon>Eukaryota</taxon>
        <taxon>Metazoa</taxon>
        <taxon>Porifera</taxon>
        <taxon>Hexactinellida</taxon>
        <taxon>Hexasterophora</taxon>
        <taxon>Lyssacinosida</taxon>
        <taxon>Leucopsacidae</taxon>
        <taxon>Oopsacas</taxon>
    </lineage>
</organism>
<gene>
    <name evidence="7" type="ORF">LOD99_14526</name>
</gene>
<dbReference type="PANTHER" id="PTHR14948:SF25">
    <property type="entry name" value="DUF4190 DOMAIN-CONTAINING PROTEIN"/>
    <property type="match status" value="1"/>
</dbReference>
<dbReference type="EMBL" id="JAKMXF010000055">
    <property type="protein sequence ID" value="KAI6659603.1"/>
    <property type="molecule type" value="Genomic_DNA"/>
</dbReference>
<comment type="caution">
    <text evidence="7">The sequence shown here is derived from an EMBL/GenBank/DDBJ whole genome shotgun (WGS) entry which is preliminary data.</text>
</comment>
<evidence type="ECO:0000313" key="8">
    <source>
        <dbReference type="Proteomes" id="UP001165289"/>
    </source>
</evidence>
<feature type="transmembrane region" description="Helical" evidence="6">
    <location>
        <begin position="97"/>
        <end position="122"/>
    </location>
</feature>
<dbReference type="Pfam" id="PF04505">
    <property type="entry name" value="CD225"/>
    <property type="match status" value="1"/>
</dbReference>
<feature type="transmembrane region" description="Helical" evidence="6">
    <location>
        <begin position="143"/>
        <end position="162"/>
    </location>
</feature>
<evidence type="ECO:0000313" key="7">
    <source>
        <dbReference type="EMBL" id="KAI6659603.1"/>
    </source>
</evidence>
<sequence>MYNYQGNPQLQYPSQISSAPPPPYNPTVVQYPTQPVSIPSVVPYIPVNQPQAYQQLQDDDIPRNEARQSKLFPTRRERAHHVTEIMDFEPVVVGPCLWVLIITGLFCCFILGIFALVFAALACFKEYSGRIGTAIRLAKAARVISVLSIIMGMVIITVNLLLEFTVPQDYSKYLWDGWHQGE</sequence>
<evidence type="ECO:0000256" key="4">
    <source>
        <dbReference type="ARBA" id="ARBA00022989"/>
    </source>
</evidence>
<evidence type="ECO:0000256" key="6">
    <source>
        <dbReference type="SAM" id="Phobius"/>
    </source>
</evidence>
<reference evidence="7 8" key="1">
    <citation type="journal article" date="2023" name="BMC Biol.">
        <title>The compact genome of the sponge Oopsacas minuta (Hexactinellida) is lacking key metazoan core genes.</title>
        <authorList>
            <person name="Santini S."/>
            <person name="Schenkelaars Q."/>
            <person name="Jourda C."/>
            <person name="Duchesne M."/>
            <person name="Belahbib H."/>
            <person name="Rocher C."/>
            <person name="Selva M."/>
            <person name="Riesgo A."/>
            <person name="Vervoort M."/>
            <person name="Leys S.P."/>
            <person name="Kodjabachian L."/>
            <person name="Le Bivic A."/>
            <person name="Borchiellini C."/>
            <person name="Claverie J.M."/>
            <person name="Renard E."/>
        </authorList>
    </citation>
    <scope>NUCLEOTIDE SEQUENCE [LARGE SCALE GENOMIC DNA]</scope>
    <source>
        <strain evidence="7">SPO-2</strain>
    </source>
</reference>
<evidence type="ECO:0000256" key="5">
    <source>
        <dbReference type="ARBA" id="ARBA00023136"/>
    </source>
</evidence>